<evidence type="ECO:0000313" key="1">
    <source>
        <dbReference type="EMBL" id="GGG05074.1"/>
    </source>
</evidence>
<evidence type="ECO:0000313" key="2">
    <source>
        <dbReference type="Proteomes" id="UP000644756"/>
    </source>
</evidence>
<comment type="caution">
    <text evidence="1">The sequence shown here is derived from an EMBL/GenBank/DDBJ whole genome shotgun (WGS) entry which is preliminary data.</text>
</comment>
<reference evidence="1" key="1">
    <citation type="journal article" date="2014" name="Int. J. Syst. Evol. Microbiol.">
        <title>Complete genome sequence of Corynebacterium casei LMG S-19264T (=DSM 44701T), isolated from a smear-ripened cheese.</title>
        <authorList>
            <consortium name="US DOE Joint Genome Institute (JGI-PGF)"/>
            <person name="Walter F."/>
            <person name="Albersmeier A."/>
            <person name="Kalinowski J."/>
            <person name="Ruckert C."/>
        </authorList>
    </citation>
    <scope>NUCLEOTIDE SEQUENCE</scope>
    <source>
        <strain evidence="1">CGMCC 1.12987</strain>
    </source>
</reference>
<name>A0A917FVP9_9BACL</name>
<accession>A0A917FVP9</accession>
<dbReference type="AlphaFoldDB" id="A0A917FVP9"/>
<organism evidence="1 2">
    <name type="scientific">Paenibacillus abyssi</name>
    <dbReference type="NCBI Taxonomy" id="1340531"/>
    <lineage>
        <taxon>Bacteria</taxon>
        <taxon>Bacillati</taxon>
        <taxon>Bacillota</taxon>
        <taxon>Bacilli</taxon>
        <taxon>Bacillales</taxon>
        <taxon>Paenibacillaceae</taxon>
        <taxon>Paenibacillus</taxon>
    </lineage>
</organism>
<dbReference type="RefSeq" id="WP_188531195.1">
    <property type="nucleotide sequence ID" value="NZ_BMGR01000007.1"/>
</dbReference>
<protein>
    <submittedName>
        <fullName evidence="1">Uncharacterized protein</fullName>
    </submittedName>
</protein>
<sequence>MEDRRWEPEVEIWNFRGNQVKPTTARRIHVAEGNAYFRVDSAGGWSSTGTESRFGYAIPEASCKRPLTFEIKRYPGYILQSFELKIQ</sequence>
<dbReference type="EMBL" id="BMGR01000007">
    <property type="protein sequence ID" value="GGG05074.1"/>
    <property type="molecule type" value="Genomic_DNA"/>
</dbReference>
<proteinExistence type="predicted"/>
<keyword evidence="2" id="KW-1185">Reference proteome</keyword>
<gene>
    <name evidence="1" type="ORF">GCM10010916_22710</name>
</gene>
<reference evidence="1" key="2">
    <citation type="submission" date="2020-09" db="EMBL/GenBank/DDBJ databases">
        <authorList>
            <person name="Sun Q."/>
            <person name="Zhou Y."/>
        </authorList>
    </citation>
    <scope>NUCLEOTIDE SEQUENCE</scope>
    <source>
        <strain evidence="1">CGMCC 1.12987</strain>
    </source>
</reference>
<dbReference type="Proteomes" id="UP000644756">
    <property type="component" value="Unassembled WGS sequence"/>
</dbReference>